<protein>
    <submittedName>
        <fullName evidence="1">Uncharacterized protein</fullName>
    </submittedName>
</protein>
<accession>A0ABT9SZT3</accession>
<reference evidence="1 2" key="1">
    <citation type="submission" date="2023-07" db="EMBL/GenBank/DDBJ databases">
        <title>Sorghum-associated microbial communities from plants grown in Nebraska, USA.</title>
        <authorList>
            <person name="Schachtman D."/>
        </authorList>
    </citation>
    <scope>NUCLEOTIDE SEQUENCE [LARGE SCALE GENOMIC DNA]</scope>
    <source>
        <strain evidence="1 2">CC60</strain>
    </source>
</reference>
<dbReference type="RefSeq" id="WP_306849625.1">
    <property type="nucleotide sequence ID" value="NZ_JAUSSK010000003.1"/>
</dbReference>
<evidence type="ECO:0000313" key="1">
    <source>
        <dbReference type="EMBL" id="MDQ0009876.1"/>
    </source>
</evidence>
<keyword evidence="2" id="KW-1185">Reference proteome</keyword>
<name>A0ABT9SZT3_9GAMM</name>
<comment type="caution">
    <text evidence="1">The sequence shown here is derived from an EMBL/GenBank/DDBJ whole genome shotgun (WGS) entry which is preliminary data.</text>
</comment>
<gene>
    <name evidence="1" type="ORF">J2T07_002066</name>
</gene>
<proteinExistence type="predicted"/>
<evidence type="ECO:0000313" key="2">
    <source>
        <dbReference type="Proteomes" id="UP001237737"/>
    </source>
</evidence>
<organism evidence="1 2">
    <name type="scientific">Luteibacter jiangsuensis</name>
    <dbReference type="NCBI Taxonomy" id="637577"/>
    <lineage>
        <taxon>Bacteria</taxon>
        <taxon>Pseudomonadati</taxon>
        <taxon>Pseudomonadota</taxon>
        <taxon>Gammaproteobacteria</taxon>
        <taxon>Lysobacterales</taxon>
        <taxon>Rhodanobacteraceae</taxon>
        <taxon>Luteibacter</taxon>
    </lineage>
</organism>
<dbReference type="Proteomes" id="UP001237737">
    <property type="component" value="Unassembled WGS sequence"/>
</dbReference>
<dbReference type="EMBL" id="JAUSSK010000003">
    <property type="protein sequence ID" value="MDQ0009876.1"/>
    <property type="molecule type" value="Genomic_DNA"/>
</dbReference>
<sequence length="78" mass="8347">MEIEAWPVALGSGRRLQFEPVQEGIAWFQSFGFTPLAAEPYVSLSGAGVKGVEVTYTAYRLPDGSINIGHMTTSGTTP</sequence>